<evidence type="ECO:0000313" key="1">
    <source>
        <dbReference type="EMBL" id="MFC4429404.1"/>
    </source>
</evidence>
<sequence length="367" mass="41222">MTYFALSREALLGRSVEVLAPLGWASYGLWHQLGTEQIVKLARRGADPAEVDALVTEQWHTESEVFLRNVAVPLRRYGKDVDHQFQRLQFQRGNLIDQAVKCHKAGNYAAATLLTLAQIDGLTRDITGATFFSNSTNDPYLDDSTLAGIATNLPIVREPFKEKVALTGFYGKLSRHGAAHGRDLSFGTKVTSTKSLVLMGALVEYLEERAAKVAKKYRKQREIEAQRQSGTDGNGRLNDDRHLDQLYFLAADLDSHILSQAILPFARPESWPEKAHELIEQRMLSRRSFTWGGVDATSYWWSYRTPAGRHLGAAARRYGSGLPLDWRQWRWDDTDPPAGAPWDHDGWAEYDGNNASPNWTIDPLPTG</sequence>
<keyword evidence="2" id="KW-1185">Reference proteome</keyword>
<organism evidence="1 2">
    <name type="scientific">Citricoccus alkalitolerans</name>
    <dbReference type="NCBI Taxonomy" id="246603"/>
    <lineage>
        <taxon>Bacteria</taxon>
        <taxon>Bacillati</taxon>
        <taxon>Actinomycetota</taxon>
        <taxon>Actinomycetes</taxon>
        <taxon>Micrococcales</taxon>
        <taxon>Micrococcaceae</taxon>
        <taxon>Citricoccus</taxon>
    </lineage>
</organism>
<proteinExistence type="predicted"/>
<dbReference type="EMBL" id="JBHSEN010000001">
    <property type="protein sequence ID" value="MFC4429404.1"/>
    <property type="molecule type" value="Genomic_DNA"/>
</dbReference>
<protein>
    <submittedName>
        <fullName evidence="1">Uncharacterized protein</fullName>
    </submittedName>
</protein>
<dbReference type="Proteomes" id="UP001595965">
    <property type="component" value="Unassembled WGS sequence"/>
</dbReference>
<comment type="caution">
    <text evidence="1">The sequence shown here is derived from an EMBL/GenBank/DDBJ whole genome shotgun (WGS) entry which is preliminary data.</text>
</comment>
<evidence type="ECO:0000313" key="2">
    <source>
        <dbReference type="Proteomes" id="UP001595965"/>
    </source>
</evidence>
<accession>A0ABV8XWW4</accession>
<dbReference type="RefSeq" id="WP_344228465.1">
    <property type="nucleotide sequence ID" value="NZ_BAAALH010000002.1"/>
</dbReference>
<gene>
    <name evidence="1" type="ORF">ACFO0K_06900</name>
</gene>
<name>A0ABV8XWW4_9MICC</name>
<reference evidence="2" key="1">
    <citation type="journal article" date="2019" name="Int. J. Syst. Evol. Microbiol.">
        <title>The Global Catalogue of Microorganisms (GCM) 10K type strain sequencing project: providing services to taxonomists for standard genome sequencing and annotation.</title>
        <authorList>
            <consortium name="The Broad Institute Genomics Platform"/>
            <consortium name="The Broad Institute Genome Sequencing Center for Infectious Disease"/>
            <person name="Wu L."/>
            <person name="Ma J."/>
        </authorList>
    </citation>
    <scope>NUCLEOTIDE SEQUENCE [LARGE SCALE GENOMIC DNA]</scope>
    <source>
        <strain evidence="2">CGMCC 1.12125</strain>
    </source>
</reference>